<comment type="caution">
    <text evidence="2">The sequence shown here is derived from an EMBL/GenBank/DDBJ whole genome shotgun (WGS) entry which is preliminary data.</text>
</comment>
<dbReference type="Pfam" id="PF01170">
    <property type="entry name" value="UPF0020"/>
    <property type="match status" value="1"/>
</dbReference>
<evidence type="ECO:0000259" key="1">
    <source>
        <dbReference type="Pfam" id="PF01170"/>
    </source>
</evidence>
<dbReference type="InterPro" id="IPR000241">
    <property type="entry name" value="RlmKL-like_Mtase"/>
</dbReference>
<evidence type="ECO:0000313" key="2">
    <source>
        <dbReference type="EMBL" id="KKK90321.1"/>
    </source>
</evidence>
<accession>A0A0F9C0W7</accession>
<proteinExistence type="predicted"/>
<dbReference type="Gene3D" id="3.40.50.150">
    <property type="entry name" value="Vaccinia Virus protein VP39"/>
    <property type="match status" value="2"/>
</dbReference>
<sequence length="263" mass="30629">MEFAPNLQRNEYGWIILPDDVTWRKSMFPEKVMKHLAKLQMYLEQAIYRYVSEPGDTLLDPMGGTGTLMMAALEGRQVITIDIEGKYHELQKEVYAHLQRNHPDIRPSIQIYGNCKLILPIPCNHVIFSPPYGQAFKPSKKLTGIVADKYRVSEEEFQEYAKTTGNVGLRNTFLYNQDMEKVYKLLFQSIRPGGTMTIVIKDIIEGGKRTYFSKWINRVCHQIGFEDYAWFKTLMMGGPWQDIRRSRGETTVDDEDTIIYRRP</sequence>
<name>A0A0F9C0W7_9ZZZZ</name>
<feature type="domain" description="Ribosomal RNA large subunit methyltransferase K/L-like methyltransferase" evidence="1">
    <location>
        <begin position="36"/>
        <end position="99"/>
    </location>
</feature>
<protein>
    <recommendedName>
        <fullName evidence="1">Ribosomal RNA large subunit methyltransferase K/L-like methyltransferase domain-containing protein</fullName>
    </recommendedName>
</protein>
<dbReference type="InterPro" id="IPR029063">
    <property type="entry name" value="SAM-dependent_MTases_sf"/>
</dbReference>
<dbReference type="AlphaFoldDB" id="A0A0F9C0W7"/>
<gene>
    <name evidence="2" type="ORF">LCGC14_2724160</name>
</gene>
<dbReference type="SUPFAM" id="SSF53335">
    <property type="entry name" value="S-adenosyl-L-methionine-dependent methyltransferases"/>
    <property type="match status" value="1"/>
</dbReference>
<organism evidence="2">
    <name type="scientific">marine sediment metagenome</name>
    <dbReference type="NCBI Taxonomy" id="412755"/>
    <lineage>
        <taxon>unclassified sequences</taxon>
        <taxon>metagenomes</taxon>
        <taxon>ecological metagenomes</taxon>
    </lineage>
</organism>
<dbReference type="EMBL" id="LAZR01049153">
    <property type="protein sequence ID" value="KKK90321.1"/>
    <property type="molecule type" value="Genomic_DNA"/>
</dbReference>
<reference evidence="2" key="1">
    <citation type="journal article" date="2015" name="Nature">
        <title>Complex archaea that bridge the gap between prokaryotes and eukaryotes.</title>
        <authorList>
            <person name="Spang A."/>
            <person name="Saw J.H."/>
            <person name="Jorgensen S.L."/>
            <person name="Zaremba-Niedzwiedzka K."/>
            <person name="Martijn J."/>
            <person name="Lind A.E."/>
            <person name="van Eijk R."/>
            <person name="Schleper C."/>
            <person name="Guy L."/>
            <person name="Ettema T.J."/>
        </authorList>
    </citation>
    <scope>NUCLEOTIDE SEQUENCE</scope>
</reference>